<dbReference type="InterPro" id="IPR036770">
    <property type="entry name" value="Ankyrin_rpt-contain_sf"/>
</dbReference>
<dbReference type="Pfam" id="PF00023">
    <property type="entry name" value="Ank"/>
    <property type="match status" value="1"/>
</dbReference>
<keyword evidence="1" id="KW-0677">Repeat</keyword>
<dbReference type="EMBL" id="CAJVPA010000214">
    <property type="protein sequence ID" value="CAG8407150.1"/>
    <property type="molecule type" value="Genomic_DNA"/>
</dbReference>
<dbReference type="PROSITE" id="PS50297">
    <property type="entry name" value="ANK_REP_REGION"/>
    <property type="match status" value="5"/>
</dbReference>
<dbReference type="PANTHER" id="PTHR24198:SF165">
    <property type="entry name" value="ANKYRIN REPEAT-CONTAINING PROTEIN-RELATED"/>
    <property type="match status" value="1"/>
</dbReference>
<dbReference type="OrthoDB" id="539213at2759"/>
<evidence type="ECO:0000256" key="3">
    <source>
        <dbReference type="PROSITE-ProRule" id="PRU00023"/>
    </source>
</evidence>
<feature type="compositionally biased region" description="Basic and acidic residues" evidence="4">
    <location>
        <begin position="602"/>
        <end position="633"/>
    </location>
</feature>
<comment type="caution">
    <text evidence="5">The sequence shown here is derived from an EMBL/GenBank/DDBJ whole genome shotgun (WGS) entry which is preliminary data.</text>
</comment>
<dbReference type="SUPFAM" id="SSF48403">
    <property type="entry name" value="Ankyrin repeat"/>
    <property type="match status" value="3"/>
</dbReference>
<dbReference type="PROSITE" id="PS50088">
    <property type="entry name" value="ANK_REPEAT"/>
    <property type="match status" value="5"/>
</dbReference>
<proteinExistence type="predicted"/>
<feature type="repeat" description="ANK" evidence="3">
    <location>
        <begin position="538"/>
        <end position="565"/>
    </location>
</feature>
<keyword evidence="2 3" id="KW-0040">ANK repeat</keyword>
<gene>
    <name evidence="5" type="ORF">PSALAMII_LOCUS8764</name>
</gene>
<reference evidence="5" key="1">
    <citation type="submission" date="2021-07" db="EMBL/GenBank/DDBJ databases">
        <authorList>
            <person name="Branca A.L. A."/>
        </authorList>
    </citation>
    <scope>NUCLEOTIDE SEQUENCE</scope>
</reference>
<dbReference type="PRINTS" id="PR01415">
    <property type="entry name" value="ANKYRIN"/>
</dbReference>
<protein>
    <recommendedName>
        <fullName evidence="7">Ankyrin repeat protein</fullName>
    </recommendedName>
</protein>
<name>A0A9W4JLH9_9EURO</name>
<evidence type="ECO:0000313" key="5">
    <source>
        <dbReference type="EMBL" id="CAG8407150.1"/>
    </source>
</evidence>
<feature type="repeat" description="ANK" evidence="3">
    <location>
        <begin position="1585"/>
        <end position="1617"/>
    </location>
</feature>
<evidence type="ECO:0000256" key="2">
    <source>
        <dbReference type="ARBA" id="ARBA00023043"/>
    </source>
</evidence>
<feature type="repeat" description="ANK" evidence="3">
    <location>
        <begin position="683"/>
        <end position="711"/>
    </location>
</feature>
<feature type="repeat" description="ANK" evidence="3">
    <location>
        <begin position="1445"/>
        <end position="1477"/>
    </location>
</feature>
<dbReference type="PANTHER" id="PTHR24198">
    <property type="entry name" value="ANKYRIN REPEAT AND PROTEIN KINASE DOMAIN-CONTAINING PROTEIN"/>
    <property type="match status" value="1"/>
</dbReference>
<sequence>MASTLPPIPAKHNDFFSYVRSQPDTPMVDLVKPYIEFDAVMRKKFAQEPESSAVQENLINVTPIYDQTGGNDLRIRARDLEVETPEQKEKYLLPLGNKDRKPNGSPAIVPTLKEFRNNFALFTEGCLSEIDWSNVVAAGSAVVTSLLPVPEQYRHSKRGLRKYYHEIFAPASDVDLFLYGLNEEQAIEKIKHIEDSIKNTILYETTTVRTKNTITIASQYPNRHVQIVLRIYRSVSEILTGFDVDVSCAAFDGKQVYASPRAIAAYITQINMIDLTRRSPSYENRLSKYSHRGFEVFWPGLDRSRIDPTIFERTFNRTVGLARLLVLEKLPKSDDRDLYLSKRREERGRPALSMYMRRRQGRELRGNIKDDWEDEVPEWQEQDQVSDYNTFTIPYGRNFNAKKIEKMLYTKDLLLNAQWNQDKNREVYLHRHPAFFGEAEHVIHDCCGFCPVPTTEEEKKIAAEESKIYVSGDISFIKDDPGRQEIGSFNPITETDWTEMAYVGRTERLCQAIVADDLKAVQACLAEEGSNPDRRDYTGRTPLQLACMSSTPEIVQTLVDHGARMIPRMADGKTALHIAASRGDVEIIRILLTKSNQNEEEEFKKQEQLKEATTEKEAVKDVTDVAQEDHPMDDASDQDEDMSHTSASYVKVEPEEPLVTYDTIEENELEPDVYDVNVVAWDSRASPLHLAMLNGHTDAVKELVSSFGADVLIPVKILNDYNRKPEAAILNLVLAFALPSTKRIEMFRTLLELGASPAQADLKQRTPVFYSVEYRKDFMLDLCFEHDTPAVKRAINHLSISGSAWSTGYSSVLIQALENKMPAMAVKLLDAGAKPAVEFGDFLKSFKRAFPDDRVYMNGLEDRFNETDRQPIVMAVMNELPTIALELLSRGADPNTKTKMRWGQDGTTVLDCTQRRLRGLQEFLDKPEEVWQLGYGQKLPQLFEEDGYYLDSLPADSYQRLVATTALKNARTESKEAEAKIKKEKERFVSPPGTIAKREAIANMIRDYQHFETELRAKGAKTWRELHPDLPYEDDRALPEKKYPEPVQKKFKLEFHFSEPGLNDVRRDGYIRLFEAAWINDLETIKSLTLGMWGPAADQRPLELAVTGNLSVSCLTISILRGHLDLAKSILEIIGQQYKPKESRGQVRFEIATDESSDDDDDDDDNLNIIGDTVDETFTHENVGEVTTHVESEMTPLMALQNTFKTSPFLEQYRLKNHVESTPNGGRALVSVDSLMKYAIYTNDLAMMNWLLETGQKLESEDPLEHKYWINDDDLKLAISLGRTEFLAKLIQHSGVGLPLAKLSADSGVETTKEPRYYQGLSIRGAKRSDWANAGRNETIKPLGLPTPLLISAFQGNIASTEFFLGTAPGRYYLEYVNSHPDRKDVKRIARSKLGLEGSVLNWLQTRNNLVLHCAVMAKPCEESERLVQYIVDHHPECLEVQSESGRTPLALAFSLRRVKFARILIAAGANQATRDSEANNLLHMLIQSDGTGICENYNTFNKLVGMLDDSLIPTMLSQRAGEDARTPFTHWLHNVSELPSYASVYDVNGEKRMTKNQIKTTMTNAILDLATSTNQKHLEVFDGAGNTPAHLAVKNNHPKILNLLLERRPDLLYRENSTGTTPLEMAVAAWVNNTTSRLPGRSNPPDSDNIIQRDPRCFVEGFSNPGKIPSDEKTMLRVCREKAEQNPGKRRLVSLFEANEVAKRLATTQRSSENNRGRCYRRRRRFGDCYGVDDGDEVEQWIGVA</sequence>
<dbReference type="InterPro" id="IPR002110">
    <property type="entry name" value="Ankyrin_rpt"/>
</dbReference>
<dbReference type="SMART" id="SM00248">
    <property type="entry name" value="ANK"/>
    <property type="match status" value="11"/>
</dbReference>
<evidence type="ECO:0008006" key="7">
    <source>
        <dbReference type="Google" id="ProtNLM"/>
    </source>
</evidence>
<evidence type="ECO:0000256" key="4">
    <source>
        <dbReference type="SAM" id="MobiDB-lite"/>
    </source>
</evidence>
<evidence type="ECO:0000256" key="1">
    <source>
        <dbReference type="ARBA" id="ARBA00022737"/>
    </source>
</evidence>
<feature type="region of interest" description="Disordered" evidence="4">
    <location>
        <begin position="597"/>
        <end position="649"/>
    </location>
</feature>
<dbReference type="Proteomes" id="UP001152646">
    <property type="component" value="Unassembled WGS sequence"/>
</dbReference>
<organism evidence="5 6">
    <name type="scientific">Penicillium salamii</name>
    <dbReference type="NCBI Taxonomy" id="1612424"/>
    <lineage>
        <taxon>Eukaryota</taxon>
        <taxon>Fungi</taxon>
        <taxon>Dikarya</taxon>
        <taxon>Ascomycota</taxon>
        <taxon>Pezizomycotina</taxon>
        <taxon>Eurotiomycetes</taxon>
        <taxon>Eurotiomycetidae</taxon>
        <taxon>Eurotiales</taxon>
        <taxon>Aspergillaceae</taxon>
        <taxon>Penicillium</taxon>
    </lineage>
</organism>
<dbReference type="Pfam" id="PF13857">
    <property type="entry name" value="Ank_5"/>
    <property type="match status" value="1"/>
</dbReference>
<evidence type="ECO:0000313" key="6">
    <source>
        <dbReference type="Proteomes" id="UP001152646"/>
    </source>
</evidence>
<dbReference type="Gene3D" id="1.25.40.20">
    <property type="entry name" value="Ankyrin repeat-containing domain"/>
    <property type="match status" value="4"/>
</dbReference>
<accession>A0A9W4JLH9</accession>
<feature type="repeat" description="ANK" evidence="3">
    <location>
        <begin position="571"/>
        <end position="592"/>
    </location>
</feature>
<dbReference type="Pfam" id="PF12796">
    <property type="entry name" value="Ank_2"/>
    <property type="match status" value="1"/>
</dbReference>